<proteinExistence type="predicted"/>
<dbReference type="InterPro" id="IPR048503">
    <property type="entry name" value="NamZ_C"/>
</dbReference>
<dbReference type="OrthoDB" id="9801061at2"/>
<keyword evidence="4" id="KW-1185">Reference proteome</keyword>
<evidence type="ECO:0000313" key="3">
    <source>
        <dbReference type="EMBL" id="QDU85075.1"/>
    </source>
</evidence>
<dbReference type="PIRSF" id="PIRSF016719">
    <property type="entry name" value="UCP016719"/>
    <property type="match status" value="1"/>
</dbReference>
<feature type="domain" description="Peptidoglycan beta-N-acetylmuramidase NamZ N-terminal" evidence="1">
    <location>
        <begin position="71"/>
        <end position="271"/>
    </location>
</feature>
<organism evidence="3 4">
    <name type="scientific">Rohdeia mirabilis</name>
    <dbReference type="NCBI Taxonomy" id="2528008"/>
    <lineage>
        <taxon>Bacteria</taxon>
        <taxon>Pseudomonadati</taxon>
        <taxon>Planctomycetota</taxon>
        <taxon>Planctomycetia</taxon>
        <taxon>Planctomycetia incertae sedis</taxon>
        <taxon>Rohdeia</taxon>
    </lineage>
</organism>
<evidence type="ECO:0008006" key="5">
    <source>
        <dbReference type="Google" id="ProtNLM"/>
    </source>
</evidence>
<gene>
    <name evidence="3" type="ORF">Pla163_22000</name>
</gene>
<protein>
    <recommendedName>
        <fullName evidence="5">DUF1343 domain-containing protein</fullName>
    </recommendedName>
</protein>
<accession>A0A518D0X3</accession>
<dbReference type="Proteomes" id="UP000319342">
    <property type="component" value="Chromosome"/>
</dbReference>
<dbReference type="InterPro" id="IPR008302">
    <property type="entry name" value="NamZ"/>
</dbReference>
<dbReference type="Gene3D" id="3.40.50.12170">
    <property type="entry name" value="Uncharacterised protein PF07075, DUF1343"/>
    <property type="match status" value="1"/>
</dbReference>
<dbReference type="Gene3D" id="3.90.1150.140">
    <property type="match status" value="1"/>
</dbReference>
<evidence type="ECO:0000259" key="1">
    <source>
        <dbReference type="Pfam" id="PF07075"/>
    </source>
</evidence>
<dbReference type="AlphaFoldDB" id="A0A518D0X3"/>
<dbReference type="InterPro" id="IPR048502">
    <property type="entry name" value="NamZ_N"/>
</dbReference>
<dbReference type="EMBL" id="CP036290">
    <property type="protein sequence ID" value="QDU85075.1"/>
    <property type="molecule type" value="Genomic_DNA"/>
</dbReference>
<dbReference type="RefSeq" id="WP_145187757.1">
    <property type="nucleotide sequence ID" value="NZ_CP036290.1"/>
</dbReference>
<feature type="domain" description="Peptidoglycan beta-N-acetylmuramidase NamZ C-terminal" evidence="2">
    <location>
        <begin position="275"/>
        <end position="424"/>
    </location>
</feature>
<dbReference type="PANTHER" id="PTHR42915:SF1">
    <property type="entry name" value="PEPTIDOGLYCAN BETA-N-ACETYLMURAMIDASE NAMZ"/>
    <property type="match status" value="1"/>
</dbReference>
<evidence type="ECO:0000313" key="4">
    <source>
        <dbReference type="Proteomes" id="UP000319342"/>
    </source>
</evidence>
<sequence>MVQLVTTSFALAAVVVTGLVASLVPPRSTARAAAAAHTSRTEEPGSELLEVLCGIDVLERDDFAPLADRRVGLITNHTGLCRDGRRTVDVLWRAPNVDLVALFSPEHGFEGVLDEEGIAHDTDAGTGLVVHSLYGETRRPTAAMLEGLDVLVFDIQDIGCRFYTYVSTMGLALEAAAEHGVAFVVLDRPNPLGGDLVEGPVQDAGLRSFVGFHEVPVRHGLTVGELARMFVTERELDVALEVVRAEGWQRAATLDRTDLVFTAPSPNMRRLSQALFYPGVGLLEFTNLSVGRGTDTPFERIGAPWIDGPRLARAFASKGTPGVAATPVRFVPASSVHAGEVCEGLDLFVTDRSVFRSLDLGYAIAQCLRELYPEVWDRSRYDRLLGDADTRAALEEQRPTAEVRAAWERETAAFRARRAPFLLYD</sequence>
<dbReference type="Pfam" id="PF07075">
    <property type="entry name" value="NamZ_N"/>
    <property type="match status" value="1"/>
</dbReference>
<dbReference type="GO" id="GO:0033922">
    <property type="term" value="F:peptidoglycan beta-N-acetylmuramidase activity"/>
    <property type="evidence" value="ECO:0007669"/>
    <property type="project" value="InterPro"/>
</dbReference>
<evidence type="ECO:0000259" key="2">
    <source>
        <dbReference type="Pfam" id="PF20732"/>
    </source>
</evidence>
<name>A0A518D0X3_9BACT</name>
<dbReference type="Pfam" id="PF20732">
    <property type="entry name" value="NamZ_C"/>
    <property type="match status" value="1"/>
</dbReference>
<reference evidence="3 4" key="1">
    <citation type="submission" date="2019-02" db="EMBL/GenBank/DDBJ databases">
        <title>Deep-cultivation of Planctomycetes and their phenomic and genomic characterization uncovers novel biology.</title>
        <authorList>
            <person name="Wiegand S."/>
            <person name="Jogler M."/>
            <person name="Boedeker C."/>
            <person name="Pinto D."/>
            <person name="Vollmers J."/>
            <person name="Rivas-Marin E."/>
            <person name="Kohn T."/>
            <person name="Peeters S.H."/>
            <person name="Heuer A."/>
            <person name="Rast P."/>
            <person name="Oberbeckmann S."/>
            <person name="Bunk B."/>
            <person name="Jeske O."/>
            <person name="Meyerdierks A."/>
            <person name="Storesund J.E."/>
            <person name="Kallscheuer N."/>
            <person name="Luecker S."/>
            <person name="Lage O.M."/>
            <person name="Pohl T."/>
            <person name="Merkel B.J."/>
            <person name="Hornburger P."/>
            <person name="Mueller R.-W."/>
            <person name="Bruemmer F."/>
            <person name="Labrenz M."/>
            <person name="Spormann A.M."/>
            <person name="Op den Camp H."/>
            <person name="Overmann J."/>
            <person name="Amann R."/>
            <person name="Jetten M.S.M."/>
            <person name="Mascher T."/>
            <person name="Medema M.H."/>
            <person name="Devos D.P."/>
            <person name="Kaster A.-K."/>
            <person name="Ovreas L."/>
            <person name="Rohde M."/>
            <person name="Galperin M.Y."/>
            <person name="Jogler C."/>
        </authorList>
    </citation>
    <scope>NUCLEOTIDE SEQUENCE [LARGE SCALE GENOMIC DNA]</scope>
    <source>
        <strain evidence="3 4">Pla163</strain>
    </source>
</reference>
<dbReference type="PANTHER" id="PTHR42915">
    <property type="entry name" value="HYPOTHETICAL 460 KDA PROTEIN IN FEUA-SIGW INTERGENIC REGION [PRECURSOR]"/>
    <property type="match status" value="1"/>
</dbReference>